<reference evidence="1" key="1">
    <citation type="submission" date="2021-12" db="EMBL/GenBank/DDBJ databases">
        <title>Comparative genomics, transcriptomics and evolutionary studies reveal genomic signatures of adaptation to plant cell wall in hemibiotrophic fungi.</title>
        <authorList>
            <consortium name="DOE Joint Genome Institute"/>
            <person name="Baroncelli R."/>
            <person name="Diaz J.F."/>
            <person name="Benocci T."/>
            <person name="Peng M."/>
            <person name="Battaglia E."/>
            <person name="Haridas S."/>
            <person name="Andreopoulos W."/>
            <person name="Labutti K."/>
            <person name="Pangilinan J."/>
            <person name="Floch G.L."/>
            <person name="Makela M.R."/>
            <person name="Henrissat B."/>
            <person name="Grigoriev I.V."/>
            <person name="Crouch J.A."/>
            <person name="De Vries R.P."/>
            <person name="Sukno S.A."/>
            <person name="Thon M.R."/>
        </authorList>
    </citation>
    <scope>NUCLEOTIDE SEQUENCE</scope>
    <source>
        <strain evidence="1">CBS 112980</strain>
    </source>
</reference>
<dbReference type="RefSeq" id="XP_060368717.1">
    <property type="nucleotide sequence ID" value="XM_060512795.1"/>
</dbReference>
<accession>A0AAD8UTQ6</accession>
<proteinExistence type="predicted"/>
<evidence type="ECO:0000313" key="2">
    <source>
        <dbReference type="Proteomes" id="UP001244207"/>
    </source>
</evidence>
<organism evidence="1 2">
    <name type="scientific">Glomerella acutata</name>
    <name type="common">Colletotrichum acutatum</name>
    <dbReference type="NCBI Taxonomy" id="27357"/>
    <lineage>
        <taxon>Eukaryota</taxon>
        <taxon>Fungi</taxon>
        <taxon>Dikarya</taxon>
        <taxon>Ascomycota</taxon>
        <taxon>Pezizomycotina</taxon>
        <taxon>Sordariomycetes</taxon>
        <taxon>Hypocreomycetidae</taxon>
        <taxon>Glomerellales</taxon>
        <taxon>Glomerellaceae</taxon>
        <taxon>Colletotrichum</taxon>
        <taxon>Colletotrichum acutatum species complex</taxon>
    </lineage>
</organism>
<gene>
    <name evidence="1" type="ORF">BDZ83DRAFT_727957</name>
</gene>
<keyword evidence="2" id="KW-1185">Reference proteome</keyword>
<evidence type="ECO:0000313" key="1">
    <source>
        <dbReference type="EMBL" id="KAK1728662.1"/>
    </source>
</evidence>
<name>A0AAD8UTQ6_GLOAC</name>
<sequence length="116" mass="13083">LVYRSPGVLLVVSTKPLLSKPTTIPKAESTSWRSFFPSLQLQRVSCILRSEYLRRYNGRTTANTPYLSNCRRAPILPINKITPLQADDHSHIRRSNFKFRVDEGARGSGGDKPPCL</sequence>
<dbReference type="Proteomes" id="UP001244207">
    <property type="component" value="Unassembled WGS sequence"/>
</dbReference>
<dbReference type="AlphaFoldDB" id="A0AAD8UTQ6"/>
<feature type="non-terminal residue" evidence="1">
    <location>
        <position position="1"/>
    </location>
</feature>
<dbReference type="GeneID" id="85396693"/>
<dbReference type="EMBL" id="JAHMHS010000016">
    <property type="protein sequence ID" value="KAK1728662.1"/>
    <property type="molecule type" value="Genomic_DNA"/>
</dbReference>
<protein>
    <submittedName>
        <fullName evidence="1">Uncharacterized protein</fullName>
    </submittedName>
</protein>
<comment type="caution">
    <text evidence="1">The sequence shown here is derived from an EMBL/GenBank/DDBJ whole genome shotgun (WGS) entry which is preliminary data.</text>
</comment>